<dbReference type="PROSITE" id="PS50231">
    <property type="entry name" value="RICIN_B_LECTIN"/>
    <property type="match status" value="1"/>
</dbReference>
<sequence length="936" mass="106448">MTIETQEFPRGDFYIKSVASPSGTSTTAAPAQNLVIDLERGFWSGSKSILARQKSNTDHDQNQLWRYDNGWIVHKSSNNVLEVEGGKVGGRLVFNARKTLANANNQRWIFTKEGHLALQNNPQLVLDIKGTVKETAQIVLADTTSKAFGKSGKSAIWVTIPINTPKSANAIGVLRIEFVQAKDVLNVDNWVPGGKSDPYVRVFPHGSNNIIATTRVIDDDLNPVWNEVHYLPIKQLNEKFIFELMDFNTFTKHKTLGKITFQVTDELVKLVKGAYVGTEKGIDRWEKLPKKGQLHYRAKFFPLSTLHQPGPDFIENLRKKPYDLSAFYALLFHQEPNGSFLASDKLANLFGLETGTLLVQAFKAECKDERAQKLSEAVWVTSMVIWFLKLLLKDYQSEWSGVYDRAERYISEKANNLEVEEVVFIAGGNTVSKLFNISLDQSSLLTRPTRKTVKISHIRRTFQYQSSNGAFKIDDDLAKLVGFKNSENLRNSINDAVAKRKLSARITQLETHVWVTIFMLYYYRYVAIDHRQIWINSYWSAYRWLWAQFGNKEAVEIDAFRVVKEIAISHYSVDTETVNLDVTWEKEIASQKVDTREGRTQSTRELVAKKLLGIARIHIVSAKKLPSADWWFSGGKSDPYVKITNAHSGWQIGKTQTIYNNNSPRWNEIFYIPVYEIKDKYTLTVYDYNALLSDTLLGLYSLELKDFVKLCADGHVEGKHIDKYVDLRYKGSKKGQLHVICDFYSFTDFDVDDGAKIDISTINIRHLFLLITLQRQDARNTNVWLPLRFNGQLSLDVSSPSASFAASSHIKVKPVHTNTIKRSQSCSDTKALKSLSNTWTNTTLRTPRQPRLSKDKITEEDRKKLAREVEEETETETESGGIIGIVRLKISRAKDLSKSSSFLTTTDPYVRIIDGSAKEVATTVVARSTRNPVWEE</sequence>
<dbReference type="AlphaFoldDB" id="A0A9N9FCE5"/>
<dbReference type="InterPro" id="IPR035892">
    <property type="entry name" value="C2_domain_sf"/>
</dbReference>
<keyword evidence="3" id="KW-1185">Reference proteome</keyword>
<dbReference type="PROSITE" id="PS50004">
    <property type="entry name" value="C2"/>
    <property type="match status" value="3"/>
</dbReference>
<dbReference type="PANTHER" id="PTHR46980:SF2">
    <property type="entry name" value="TRICALBIN-1-RELATED"/>
    <property type="match status" value="1"/>
</dbReference>
<feature type="non-terminal residue" evidence="2">
    <location>
        <position position="1"/>
    </location>
</feature>
<accession>A0A9N9FCE5</accession>
<gene>
    <name evidence="2" type="ORF">PBRASI_LOCUS3790</name>
</gene>
<dbReference type="SMART" id="SM00458">
    <property type="entry name" value="RICIN"/>
    <property type="match status" value="1"/>
</dbReference>
<evidence type="ECO:0000313" key="3">
    <source>
        <dbReference type="Proteomes" id="UP000789739"/>
    </source>
</evidence>
<dbReference type="SMART" id="SM00239">
    <property type="entry name" value="C2"/>
    <property type="match status" value="2"/>
</dbReference>
<proteinExistence type="predicted"/>
<dbReference type="SUPFAM" id="SSF49562">
    <property type="entry name" value="C2 domain (Calcium/lipid-binding domain, CaLB)"/>
    <property type="match status" value="3"/>
</dbReference>
<name>A0A9N9FCE5_9GLOM</name>
<dbReference type="Gene3D" id="2.80.10.50">
    <property type="match status" value="1"/>
</dbReference>
<organism evidence="2 3">
    <name type="scientific">Paraglomus brasilianum</name>
    <dbReference type="NCBI Taxonomy" id="144538"/>
    <lineage>
        <taxon>Eukaryota</taxon>
        <taxon>Fungi</taxon>
        <taxon>Fungi incertae sedis</taxon>
        <taxon>Mucoromycota</taxon>
        <taxon>Glomeromycotina</taxon>
        <taxon>Glomeromycetes</taxon>
        <taxon>Paraglomerales</taxon>
        <taxon>Paraglomeraceae</taxon>
        <taxon>Paraglomus</taxon>
    </lineage>
</organism>
<dbReference type="InterPro" id="IPR035992">
    <property type="entry name" value="Ricin_B-like_lectins"/>
</dbReference>
<dbReference type="Gene3D" id="2.60.40.150">
    <property type="entry name" value="C2 domain"/>
    <property type="match status" value="3"/>
</dbReference>
<evidence type="ECO:0000259" key="1">
    <source>
        <dbReference type="PROSITE" id="PS50004"/>
    </source>
</evidence>
<dbReference type="Pfam" id="PF00168">
    <property type="entry name" value="C2"/>
    <property type="match status" value="3"/>
</dbReference>
<protein>
    <submittedName>
        <fullName evidence="2">10827_t:CDS:1</fullName>
    </submittedName>
</protein>
<dbReference type="OrthoDB" id="9895617at2759"/>
<evidence type="ECO:0000313" key="2">
    <source>
        <dbReference type="EMBL" id="CAG8524300.1"/>
    </source>
</evidence>
<dbReference type="Proteomes" id="UP000789739">
    <property type="component" value="Unassembled WGS sequence"/>
</dbReference>
<comment type="caution">
    <text evidence="2">The sequence shown here is derived from an EMBL/GenBank/DDBJ whole genome shotgun (WGS) entry which is preliminary data.</text>
</comment>
<feature type="domain" description="C2" evidence="1">
    <location>
        <begin position="867"/>
        <end position="936"/>
    </location>
</feature>
<dbReference type="InterPro" id="IPR052455">
    <property type="entry name" value="Tricalbin_domain"/>
</dbReference>
<dbReference type="PANTHER" id="PTHR46980">
    <property type="entry name" value="TRICALBIN-1-RELATED"/>
    <property type="match status" value="1"/>
</dbReference>
<reference evidence="2" key="1">
    <citation type="submission" date="2021-06" db="EMBL/GenBank/DDBJ databases">
        <authorList>
            <person name="Kallberg Y."/>
            <person name="Tangrot J."/>
            <person name="Rosling A."/>
        </authorList>
    </citation>
    <scope>NUCLEOTIDE SEQUENCE</scope>
    <source>
        <strain evidence="2">BR232B</strain>
    </source>
</reference>
<feature type="domain" description="C2" evidence="1">
    <location>
        <begin position="152"/>
        <end position="286"/>
    </location>
</feature>
<dbReference type="SUPFAM" id="SSF50370">
    <property type="entry name" value="Ricin B-like lectins"/>
    <property type="match status" value="1"/>
</dbReference>
<dbReference type="InterPro" id="IPR000772">
    <property type="entry name" value="Ricin_B_lectin"/>
</dbReference>
<feature type="domain" description="C2" evidence="1">
    <location>
        <begin position="596"/>
        <end position="720"/>
    </location>
</feature>
<dbReference type="EMBL" id="CAJVPI010000356">
    <property type="protein sequence ID" value="CAG8524300.1"/>
    <property type="molecule type" value="Genomic_DNA"/>
</dbReference>
<dbReference type="InterPro" id="IPR000008">
    <property type="entry name" value="C2_dom"/>
</dbReference>